<protein>
    <submittedName>
        <fullName evidence="2">Gap-Pol polyprotein</fullName>
    </submittedName>
</protein>
<feature type="region of interest" description="Disordered" evidence="1">
    <location>
        <begin position="103"/>
        <end position="146"/>
    </location>
</feature>
<sequence length="667" mass="74427">MDWAAPKEALAAEFDTTADRQKAVRRLKTARMAPGCVTTVFVGSLQQSFDRALPGLDGVPHHQLLSDQFVEGVQPALGAQLRLARATGQLSVEELAGELAEAPLATLQSQETRDSSPVDELQTRVDQHAEQPAAGKTESRRHARTSRALTQDTIQAVIEINGERELCLIDTRAGVSLRRRGNQAERRPCVLAVRAVCEYRLRFDGLSIHSIRLGNKSVQHTFLISPDIEQTILGADFLKSTGSVIDLKQEKLVTSYGAVKLEGYPGIAVDNLHVLKPPSCNVPSVQSVVKEYSELFTDDEDPSDFCPWIEHEIPLSSERFRLYGPRCTGAGILPSCPSLNRGSREAEVKFEPRTFRSVNSCSKQLGPSRPRAKSTDDDDQQSEAGHQPAKDGTMSLANKLSHRTIKEWLAAKGGDWKVDLPMVLIAHCASMQQTTGKSPFMLMYGRHPPLPVGAKVKWKDHQNPGRSGLGSRKLDSRWQGPFVVPNRRENVYTIQDGRRSKRVNGAQLRKWYDAPEERPNRPAAGADLTEIPPSRNHNSTRRIIKRQVRQYPCRPRSLVDTKGRRNGRCKECWKRSQAVPFDSFGWSSKTSCQRNNQGPKWLPDMQQCRAFGPLGTVLRAAIQLATCYLHSRILASNRKVAREYEAVFSLRSVQVYSPTQASWCCWS</sequence>
<name>G7YTF9_CLOSI</name>
<dbReference type="Gene3D" id="3.30.420.10">
    <property type="entry name" value="Ribonuclease H-like superfamily/Ribonuclease H"/>
    <property type="match status" value="1"/>
</dbReference>
<dbReference type="AlphaFoldDB" id="G7YTF9"/>
<proteinExistence type="predicted"/>
<dbReference type="GO" id="GO:0003676">
    <property type="term" value="F:nucleic acid binding"/>
    <property type="evidence" value="ECO:0007669"/>
    <property type="project" value="InterPro"/>
</dbReference>
<evidence type="ECO:0000256" key="1">
    <source>
        <dbReference type="SAM" id="MobiDB-lite"/>
    </source>
</evidence>
<evidence type="ECO:0000313" key="3">
    <source>
        <dbReference type="Proteomes" id="UP000008909"/>
    </source>
</evidence>
<feature type="region of interest" description="Disordered" evidence="1">
    <location>
        <begin position="514"/>
        <end position="537"/>
    </location>
</feature>
<accession>G7YTF9</accession>
<reference evidence="2" key="1">
    <citation type="journal article" date="2011" name="Genome Biol.">
        <title>The draft genome of the carcinogenic human liver fluke Clonorchis sinensis.</title>
        <authorList>
            <person name="Wang X."/>
            <person name="Chen W."/>
            <person name="Huang Y."/>
            <person name="Sun J."/>
            <person name="Men J."/>
            <person name="Liu H."/>
            <person name="Luo F."/>
            <person name="Guo L."/>
            <person name="Lv X."/>
            <person name="Deng C."/>
            <person name="Zhou C."/>
            <person name="Fan Y."/>
            <person name="Li X."/>
            <person name="Huang L."/>
            <person name="Hu Y."/>
            <person name="Liang C."/>
            <person name="Hu X."/>
            <person name="Xu J."/>
            <person name="Yu X."/>
        </authorList>
    </citation>
    <scope>NUCLEOTIDE SEQUENCE [LARGE SCALE GENOMIC DNA]</scope>
    <source>
        <strain evidence="2">Henan</strain>
    </source>
</reference>
<dbReference type="InterPro" id="IPR036397">
    <property type="entry name" value="RNaseH_sf"/>
</dbReference>
<organism evidence="2 3">
    <name type="scientific">Clonorchis sinensis</name>
    <name type="common">Chinese liver fluke</name>
    <dbReference type="NCBI Taxonomy" id="79923"/>
    <lineage>
        <taxon>Eukaryota</taxon>
        <taxon>Metazoa</taxon>
        <taxon>Spiralia</taxon>
        <taxon>Lophotrochozoa</taxon>
        <taxon>Platyhelminthes</taxon>
        <taxon>Trematoda</taxon>
        <taxon>Digenea</taxon>
        <taxon>Opisthorchiida</taxon>
        <taxon>Opisthorchiata</taxon>
        <taxon>Opisthorchiidae</taxon>
        <taxon>Clonorchis</taxon>
    </lineage>
</organism>
<dbReference type="Proteomes" id="UP000008909">
    <property type="component" value="Unassembled WGS sequence"/>
</dbReference>
<dbReference type="Gene3D" id="2.40.70.10">
    <property type="entry name" value="Acid Proteases"/>
    <property type="match status" value="1"/>
</dbReference>
<dbReference type="InterPro" id="IPR021109">
    <property type="entry name" value="Peptidase_aspartic_dom_sf"/>
</dbReference>
<reference key="2">
    <citation type="submission" date="2011-10" db="EMBL/GenBank/DDBJ databases">
        <title>The genome and transcriptome sequence of Clonorchis sinensis provide insights into the carcinogenic liver fluke.</title>
        <authorList>
            <person name="Wang X."/>
            <person name="Huang Y."/>
            <person name="Chen W."/>
            <person name="Liu H."/>
            <person name="Guo L."/>
            <person name="Chen Y."/>
            <person name="Luo F."/>
            <person name="Zhou W."/>
            <person name="Sun J."/>
            <person name="Mao Q."/>
            <person name="Liang P."/>
            <person name="Zhou C."/>
            <person name="Tian Y."/>
            <person name="Men J."/>
            <person name="Lv X."/>
            <person name="Huang L."/>
            <person name="Zhou J."/>
            <person name="Hu Y."/>
            <person name="Li R."/>
            <person name="Zhang F."/>
            <person name="Lei H."/>
            <person name="Li X."/>
            <person name="Hu X."/>
            <person name="Liang C."/>
            <person name="Xu J."/>
            <person name="Wu Z."/>
            <person name="Yu X."/>
        </authorList>
    </citation>
    <scope>NUCLEOTIDE SEQUENCE</scope>
    <source>
        <strain>Henan</strain>
    </source>
</reference>
<gene>
    <name evidence="2" type="ORF">CLF_110344</name>
</gene>
<evidence type="ECO:0000313" key="2">
    <source>
        <dbReference type="EMBL" id="GAA56239.1"/>
    </source>
</evidence>
<dbReference type="SUPFAM" id="SSF50630">
    <property type="entry name" value="Acid proteases"/>
    <property type="match status" value="1"/>
</dbReference>
<dbReference type="EMBL" id="DF144193">
    <property type="protein sequence ID" value="GAA56239.1"/>
    <property type="molecule type" value="Genomic_DNA"/>
</dbReference>
<keyword evidence="3" id="KW-1185">Reference proteome</keyword>
<feature type="compositionally biased region" description="Basic and acidic residues" evidence="1">
    <location>
        <begin position="111"/>
        <end position="129"/>
    </location>
</feature>
<feature type="region of interest" description="Disordered" evidence="1">
    <location>
        <begin position="358"/>
        <end position="395"/>
    </location>
</feature>